<evidence type="ECO:0000256" key="3">
    <source>
        <dbReference type="ARBA" id="ARBA00023015"/>
    </source>
</evidence>
<evidence type="ECO:0000313" key="8">
    <source>
        <dbReference type="EMBL" id="GMR56582.1"/>
    </source>
</evidence>
<protein>
    <recommendedName>
        <fullName evidence="6">Mediator of RNA polymerase II transcription subunit 6</fullName>
    </recommendedName>
    <alternativeName>
        <fullName evidence="6">Mediator complex subunit 6</fullName>
    </alternativeName>
</protein>
<evidence type="ECO:0000256" key="6">
    <source>
        <dbReference type="RuleBase" id="RU364143"/>
    </source>
</evidence>
<evidence type="ECO:0000256" key="4">
    <source>
        <dbReference type="ARBA" id="ARBA00023163"/>
    </source>
</evidence>
<evidence type="ECO:0000256" key="5">
    <source>
        <dbReference type="ARBA" id="ARBA00023242"/>
    </source>
</evidence>
<dbReference type="GO" id="GO:0006357">
    <property type="term" value="P:regulation of transcription by RNA polymerase II"/>
    <property type="evidence" value="ECO:0007669"/>
    <property type="project" value="InterPro"/>
</dbReference>
<organism evidence="8 9">
    <name type="scientific">Pristionchus mayeri</name>
    <dbReference type="NCBI Taxonomy" id="1317129"/>
    <lineage>
        <taxon>Eukaryota</taxon>
        <taxon>Metazoa</taxon>
        <taxon>Ecdysozoa</taxon>
        <taxon>Nematoda</taxon>
        <taxon>Chromadorea</taxon>
        <taxon>Rhabditida</taxon>
        <taxon>Rhabditina</taxon>
        <taxon>Diplogasteromorpha</taxon>
        <taxon>Diplogasteroidea</taxon>
        <taxon>Neodiplogasteridae</taxon>
        <taxon>Pristionchus</taxon>
    </lineage>
</organism>
<evidence type="ECO:0000256" key="2">
    <source>
        <dbReference type="ARBA" id="ARBA00007526"/>
    </source>
</evidence>
<proteinExistence type="inferred from homology"/>
<name>A0AAN5D5V0_9BILA</name>
<feature type="region of interest" description="Disordered" evidence="7">
    <location>
        <begin position="227"/>
        <end position="288"/>
    </location>
</feature>
<dbReference type="AlphaFoldDB" id="A0AAN5D5V0"/>
<evidence type="ECO:0000313" key="9">
    <source>
        <dbReference type="Proteomes" id="UP001328107"/>
    </source>
</evidence>
<evidence type="ECO:0000256" key="1">
    <source>
        <dbReference type="ARBA" id="ARBA00004123"/>
    </source>
</evidence>
<dbReference type="InterPro" id="IPR007018">
    <property type="entry name" value="Mediator_Med6"/>
</dbReference>
<dbReference type="EMBL" id="BTRK01000006">
    <property type="protein sequence ID" value="GMR56582.1"/>
    <property type="molecule type" value="Genomic_DNA"/>
</dbReference>
<feature type="compositionally biased region" description="Acidic residues" evidence="7">
    <location>
        <begin position="169"/>
        <end position="180"/>
    </location>
</feature>
<feature type="compositionally biased region" description="Basic and acidic residues" evidence="7">
    <location>
        <begin position="275"/>
        <end position="288"/>
    </location>
</feature>
<dbReference type="GO" id="GO:0003712">
    <property type="term" value="F:transcription coregulator activity"/>
    <property type="evidence" value="ECO:0007669"/>
    <property type="project" value="InterPro"/>
</dbReference>
<gene>
    <name evidence="6" type="primary">MED6</name>
    <name evidence="8" type="ORF">PMAYCL1PPCAC_26777</name>
</gene>
<dbReference type="PANTHER" id="PTHR13104">
    <property type="entry name" value="MED-6-RELATED"/>
    <property type="match status" value="1"/>
</dbReference>
<keyword evidence="4 6" id="KW-0804">Transcription</keyword>
<dbReference type="Pfam" id="PF04934">
    <property type="entry name" value="Med6"/>
    <property type="match status" value="1"/>
</dbReference>
<dbReference type="GO" id="GO:0016592">
    <property type="term" value="C:mediator complex"/>
    <property type="evidence" value="ECO:0007669"/>
    <property type="project" value="InterPro"/>
</dbReference>
<comment type="subcellular location">
    <subcellularLocation>
        <location evidence="1 6">Nucleus</location>
    </subcellularLocation>
</comment>
<evidence type="ECO:0000256" key="7">
    <source>
        <dbReference type="SAM" id="MobiDB-lite"/>
    </source>
</evidence>
<dbReference type="Proteomes" id="UP001328107">
    <property type="component" value="Unassembled WGS sequence"/>
</dbReference>
<dbReference type="Gene3D" id="3.10.450.580">
    <property type="entry name" value="Mediator complex, subunit Med6"/>
    <property type="match status" value="1"/>
</dbReference>
<comment type="function">
    <text evidence="6">Component of the Mediator complex, a coactivator involved in the regulated transcription of nearly all RNA polymerase II-dependent genes. Mediator functions as a bridge to convey information from gene-specific regulatory proteins to the basal RNA polymerase II transcription machinery. Mediator is recruited to promoters by direct interactions with regulatory proteins and serves as a scaffold for the assembly of a functional preinitiation complex with RNA polymerase II and the general transcription factors.</text>
</comment>
<keyword evidence="3 6" id="KW-0805">Transcription regulation</keyword>
<dbReference type="InterPro" id="IPR038566">
    <property type="entry name" value="Mediator_Med6_sf"/>
</dbReference>
<feature type="region of interest" description="Disordered" evidence="7">
    <location>
        <begin position="164"/>
        <end position="209"/>
    </location>
</feature>
<keyword evidence="5 6" id="KW-0539">Nucleus</keyword>
<keyword evidence="6" id="KW-0010">Activator</keyword>
<feature type="compositionally biased region" description="Low complexity" evidence="7">
    <location>
        <begin position="232"/>
        <end position="268"/>
    </location>
</feature>
<comment type="similarity">
    <text evidence="2 6">Belongs to the Mediator complex subunit 6 family.</text>
</comment>
<reference evidence="9" key="1">
    <citation type="submission" date="2022-10" db="EMBL/GenBank/DDBJ databases">
        <title>Genome assembly of Pristionchus species.</title>
        <authorList>
            <person name="Yoshida K."/>
            <person name="Sommer R.J."/>
        </authorList>
    </citation>
    <scope>NUCLEOTIDE SEQUENCE [LARGE SCALE GENOMIC DNA]</scope>
    <source>
        <strain evidence="9">RS5460</strain>
    </source>
</reference>
<comment type="caution">
    <text evidence="8">The sequence shown here is derived from an EMBL/GenBank/DDBJ whole genome shotgun (WGS) entry which is preliminary data.</text>
</comment>
<comment type="subunit">
    <text evidence="6">Component of the Mediator complex.</text>
</comment>
<sequence>MNRVPAMPSVPKPNPLHTTFKNPNFPANFINESNVLDYFCNPDNIFYDMKSCNQIIRMQQIIDRPLEECLQSMAGDQYVVHFARPPLFVIMKQHRQLSQGQNNIVPLAYYYIINGTVYQAPDAFSLVQSRLLGAVAPLGQAFDLMLNFSRFNVAKGYTWEFDKKPAKEGDEEEEEEEEETAALNGQGTSSKKKTDDETAHTVARSSAFQEQRTTNIMQLLFEQFPPPEAKSGEAAGAAAAAVGGDAAEHAAAAGATAAAAAASTGIAAMLPPGDDSGRDEQPPTKRGK</sequence>
<accession>A0AAN5D5V0</accession>
<keyword evidence="9" id="KW-1185">Reference proteome</keyword>